<dbReference type="Proteomes" id="UP000318288">
    <property type="component" value="Unassembled WGS sequence"/>
</dbReference>
<dbReference type="AlphaFoldDB" id="A0A5C6EEM5"/>
<organism evidence="1 2">
    <name type="scientific">Rubripirellula tenax</name>
    <dbReference type="NCBI Taxonomy" id="2528015"/>
    <lineage>
        <taxon>Bacteria</taxon>
        <taxon>Pseudomonadati</taxon>
        <taxon>Planctomycetota</taxon>
        <taxon>Planctomycetia</taxon>
        <taxon>Pirellulales</taxon>
        <taxon>Pirellulaceae</taxon>
        <taxon>Rubripirellula</taxon>
    </lineage>
</organism>
<dbReference type="RefSeq" id="WP_146461884.1">
    <property type="nucleotide sequence ID" value="NZ_SJPW01000008.1"/>
</dbReference>
<evidence type="ECO:0000313" key="2">
    <source>
        <dbReference type="Proteomes" id="UP000318288"/>
    </source>
</evidence>
<protein>
    <submittedName>
        <fullName evidence="1">Uncharacterized protein</fullName>
    </submittedName>
</protein>
<comment type="caution">
    <text evidence="1">The sequence shown here is derived from an EMBL/GenBank/DDBJ whole genome shotgun (WGS) entry which is preliminary data.</text>
</comment>
<dbReference type="EMBL" id="SJPW01000008">
    <property type="protein sequence ID" value="TWU46181.1"/>
    <property type="molecule type" value="Genomic_DNA"/>
</dbReference>
<sequence>MTTYHRYVLDDAATISLPELETALRSIDDAYRFDGEALVRGDHDCALQIDVTERGSDIFDDDIDLLIGFATKRRDHDGLVARLNGGTCMVTMQVVSYSDESAIEHVFGTLSQLHSGLTVYEGGIFDTPEPTHPWIKTALNVVRGIGGNRGEP</sequence>
<reference evidence="1 2" key="1">
    <citation type="submission" date="2019-02" db="EMBL/GenBank/DDBJ databases">
        <title>Deep-cultivation of Planctomycetes and their phenomic and genomic characterization uncovers novel biology.</title>
        <authorList>
            <person name="Wiegand S."/>
            <person name="Jogler M."/>
            <person name="Boedeker C."/>
            <person name="Pinto D."/>
            <person name="Vollmers J."/>
            <person name="Rivas-Marin E."/>
            <person name="Kohn T."/>
            <person name="Peeters S.H."/>
            <person name="Heuer A."/>
            <person name="Rast P."/>
            <person name="Oberbeckmann S."/>
            <person name="Bunk B."/>
            <person name="Jeske O."/>
            <person name="Meyerdierks A."/>
            <person name="Storesund J.E."/>
            <person name="Kallscheuer N."/>
            <person name="Luecker S."/>
            <person name="Lage O.M."/>
            <person name="Pohl T."/>
            <person name="Merkel B.J."/>
            <person name="Hornburger P."/>
            <person name="Mueller R.-W."/>
            <person name="Bruemmer F."/>
            <person name="Labrenz M."/>
            <person name="Spormann A.M."/>
            <person name="Op Den Camp H."/>
            <person name="Overmann J."/>
            <person name="Amann R."/>
            <person name="Jetten M.S.M."/>
            <person name="Mascher T."/>
            <person name="Medema M.H."/>
            <person name="Devos D.P."/>
            <person name="Kaster A.-K."/>
            <person name="Ovreas L."/>
            <person name="Rohde M."/>
            <person name="Galperin M.Y."/>
            <person name="Jogler C."/>
        </authorList>
    </citation>
    <scope>NUCLEOTIDE SEQUENCE [LARGE SCALE GENOMIC DNA]</scope>
    <source>
        <strain evidence="1 2">Poly51</strain>
    </source>
</reference>
<gene>
    <name evidence="1" type="ORF">Poly51_55760</name>
</gene>
<keyword evidence="2" id="KW-1185">Reference proteome</keyword>
<dbReference type="OrthoDB" id="9786632at2"/>
<evidence type="ECO:0000313" key="1">
    <source>
        <dbReference type="EMBL" id="TWU46181.1"/>
    </source>
</evidence>
<accession>A0A5C6EEM5</accession>
<proteinExistence type="predicted"/>
<name>A0A5C6EEM5_9BACT</name>